<dbReference type="InterPro" id="IPR006621">
    <property type="entry name" value="Nose-resist-to-fluoxetine_N"/>
</dbReference>
<evidence type="ECO:0000256" key="1">
    <source>
        <dbReference type="SAM" id="Phobius"/>
    </source>
</evidence>
<keyword evidence="4" id="KW-1185">Reference proteome</keyword>
<dbReference type="SMART" id="SM00703">
    <property type="entry name" value="NRF"/>
    <property type="match status" value="1"/>
</dbReference>
<sequence length="677" mass="75906">MRPTYIVLLSAFLQLTFGFSLTTGYLKYFRRKAIDIIDQAGPNDDCARQLKAWIGELFGPKSTWAMKMLDASAKLQTGLYSFNIFHFGDFDGCLNIKEEKIGMGIIEGKYCTAAVLPAQNSSSDLAQILNFVTIVPEMTGSQKGKDMQHILKILKVIYGLCLPKACSALSIQKLWNHLEASFKMPLRVAVDEDFCTFTGKVPFVFQWDTIVIWGFVVYAVFVLAATVCDLSQLTPRVPGWIQLLRPFSLYRNARKILLPGKKASWGCLDGLKVFSMCWVIFGHVYTIEILTGTTNMVSYFQWRNSLSSLLVLMAPFAVDTFLVISGLLLAYKCLEVRQALGGFPFLQFYLGRFFRLWPTLLATILLYTHILKYLGDGPIWPLIAHKTALTCRYSGWATAMFVTNFVKFQHQCIEPSWYLAVDCQLYCLAPALLLLFYKSPKSACLSLIGLWAWSAGHAYNTTVRYKENWTPAEGDDSFHLRIYQSTLVRLPPWVLGLVTGALIYHKPPAISSLVARWLWGCTSFLLVGVIVAHHALMLYPYNEYHSALFNATARSAWGLAICLLILLCLSGHGGVVNWVLSLELLRPLVRISYSVFLLHSAVIAVLHGQKRTPGHQTTFNSLQDFIADLPFILLASFVWCLLFEAPFIGLAKLLVGVGIVGRRTTLEKTPVGTLKLA</sequence>
<dbReference type="RefSeq" id="XP_019761704.1">
    <property type="nucleotide sequence ID" value="XM_019906145.2"/>
</dbReference>
<dbReference type="KEGG" id="dpa:109538767"/>
<dbReference type="EnsemblMetazoa" id="XM_019906144.1">
    <property type="protein sequence ID" value="XP_019761703.1"/>
    <property type="gene ID" value="LOC109538767"/>
</dbReference>
<dbReference type="GO" id="GO:0016747">
    <property type="term" value="F:acyltransferase activity, transferring groups other than amino-acyl groups"/>
    <property type="evidence" value="ECO:0007669"/>
    <property type="project" value="InterPro"/>
</dbReference>
<feature type="transmembrane region" description="Helical" evidence="1">
    <location>
        <begin position="482"/>
        <end position="505"/>
    </location>
</feature>
<dbReference type="InterPro" id="IPR052728">
    <property type="entry name" value="O2_lipid_transport_reg"/>
</dbReference>
<dbReference type="Proteomes" id="UP000019118">
    <property type="component" value="Unassembled WGS sequence"/>
</dbReference>
<reference evidence="3" key="2">
    <citation type="submission" date="2024-08" db="UniProtKB">
        <authorList>
            <consortium name="EnsemblMetazoa"/>
        </authorList>
    </citation>
    <scope>IDENTIFICATION</scope>
</reference>
<dbReference type="Pfam" id="PF01757">
    <property type="entry name" value="Acyl_transf_3"/>
    <property type="match status" value="1"/>
</dbReference>
<feature type="domain" description="Nose resistant-to-fluoxetine protein N-terminal" evidence="2">
    <location>
        <begin position="43"/>
        <end position="197"/>
    </location>
</feature>
<proteinExistence type="predicted"/>
<reference evidence="4" key="1">
    <citation type="journal article" date="2013" name="Genome Biol.">
        <title>Draft genome of the mountain pine beetle, Dendroctonus ponderosae Hopkins, a major forest pest.</title>
        <authorList>
            <person name="Keeling C.I."/>
            <person name="Yuen M.M."/>
            <person name="Liao N.Y."/>
            <person name="Docking T.R."/>
            <person name="Chan S.K."/>
            <person name="Taylor G.A."/>
            <person name="Palmquist D.L."/>
            <person name="Jackman S.D."/>
            <person name="Nguyen A."/>
            <person name="Li M."/>
            <person name="Henderson H."/>
            <person name="Janes J.K."/>
            <person name="Zhao Y."/>
            <person name="Pandoh P."/>
            <person name="Moore R."/>
            <person name="Sperling F.A."/>
            <person name="Huber D.P."/>
            <person name="Birol I."/>
            <person name="Jones S.J."/>
            <person name="Bohlmann J."/>
        </authorList>
    </citation>
    <scope>NUCLEOTIDE SEQUENCE</scope>
</reference>
<dbReference type="Pfam" id="PF20146">
    <property type="entry name" value="NRF"/>
    <property type="match status" value="1"/>
</dbReference>
<name>A0AAR5PKY9_DENPD</name>
<protein>
    <recommendedName>
        <fullName evidence="2">Nose resistant-to-fluoxetine protein N-terminal domain-containing protein</fullName>
    </recommendedName>
</protein>
<evidence type="ECO:0000313" key="3">
    <source>
        <dbReference type="EnsemblMetazoa" id="XP_019761703.1"/>
    </source>
</evidence>
<feature type="transmembrane region" description="Helical" evidence="1">
    <location>
        <begin position="352"/>
        <end position="370"/>
    </location>
</feature>
<keyword evidence="1" id="KW-0472">Membrane</keyword>
<dbReference type="PANTHER" id="PTHR11161">
    <property type="entry name" value="O-ACYLTRANSFERASE"/>
    <property type="match status" value="1"/>
</dbReference>
<dbReference type="AlphaFoldDB" id="A0AAR5PKY9"/>
<dbReference type="PANTHER" id="PTHR11161:SF0">
    <property type="entry name" value="O-ACYLTRANSFERASE LIKE PROTEIN"/>
    <property type="match status" value="1"/>
</dbReference>
<feature type="transmembrane region" description="Helical" evidence="1">
    <location>
        <begin position="629"/>
        <end position="655"/>
    </location>
</feature>
<dbReference type="GeneID" id="109538767"/>
<dbReference type="RefSeq" id="XP_019761702.1">
    <property type="nucleotide sequence ID" value="XM_019906143.2"/>
</dbReference>
<accession>A0AAR5PKY9</accession>
<feature type="transmembrane region" description="Helical" evidence="1">
    <location>
        <begin position="6"/>
        <end position="26"/>
    </location>
</feature>
<dbReference type="InterPro" id="IPR002656">
    <property type="entry name" value="Acyl_transf_3_dom"/>
</dbReference>
<evidence type="ECO:0000313" key="4">
    <source>
        <dbReference type="Proteomes" id="UP000019118"/>
    </source>
</evidence>
<feature type="transmembrane region" description="Helical" evidence="1">
    <location>
        <begin position="591"/>
        <end position="609"/>
    </location>
</feature>
<organism evidence="3 4">
    <name type="scientific">Dendroctonus ponderosae</name>
    <name type="common">Mountain pine beetle</name>
    <dbReference type="NCBI Taxonomy" id="77166"/>
    <lineage>
        <taxon>Eukaryota</taxon>
        <taxon>Metazoa</taxon>
        <taxon>Ecdysozoa</taxon>
        <taxon>Arthropoda</taxon>
        <taxon>Hexapoda</taxon>
        <taxon>Insecta</taxon>
        <taxon>Pterygota</taxon>
        <taxon>Neoptera</taxon>
        <taxon>Endopterygota</taxon>
        <taxon>Coleoptera</taxon>
        <taxon>Polyphaga</taxon>
        <taxon>Cucujiformia</taxon>
        <taxon>Curculionidae</taxon>
        <taxon>Scolytinae</taxon>
        <taxon>Dendroctonus</taxon>
    </lineage>
</organism>
<keyword evidence="1" id="KW-0812">Transmembrane</keyword>
<feature type="transmembrane region" description="Helical" evidence="1">
    <location>
        <begin position="556"/>
        <end position="579"/>
    </location>
</feature>
<dbReference type="EnsemblMetazoa" id="XM_019906143.1">
    <property type="protein sequence ID" value="XP_019761702.1"/>
    <property type="gene ID" value="LOC109538767"/>
</dbReference>
<feature type="transmembrane region" description="Helical" evidence="1">
    <location>
        <begin position="517"/>
        <end position="536"/>
    </location>
</feature>
<keyword evidence="1" id="KW-1133">Transmembrane helix</keyword>
<feature type="transmembrane region" description="Helical" evidence="1">
    <location>
        <begin position="306"/>
        <end position="331"/>
    </location>
</feature>
<feature type="transmembrane region" description="Helical" evidence="1">
    <location>
        <begin position="210"/>
        <end position="228"/>
    </location>
</feature>
<evidence type="ECO:0000259" key="2">
    <source>
        <dbReference type="SMART" id="SM00703"/>
    </source>
</evidence>
<dbReference type="EnsemblMetazoa" id="XM_019906145.1">
    <property type="protein sequence ID" value="XP_019761704.1"/>
    <property type="gene ID" value="LOC109538767"/>
</dbReference>